<proteinExistence type="predicted"/>
<feature type="domain" description="HTH cro/C1-type" evidence="2">
    <location>
        <begin position="60"/>
        <end position="114"/>
    </location>
</feature>
<dbReference type="InterPro" id="IPR010982">
    <property type="entry name" value="Lambda_DNA-bd_dom_sf"/>
</dbReference>
<evidence type="ECO:0000256" key="1">
    <source>
        <dbReference type="ARBA" id="ARBA00023125"/>
    </source>
</evidence>
<evidence type="ECO:0000313" key="3">
    <source>
        <dbReference type="EMBL" id="MCQ8187844.1"/>
    </source>
</evidence>
<dbReference type="CDD" id="cd00093">
    <property type="entry name" value="HTH_XRE"/>
    <property type="match status" value="1"/>
</dbReference>
<dbReference type="InterPro" id="IPR013096">
    <property type="entry name" value="Cupin_2"/>
</dbReference>
<dbReference type="InterPro" id="IPR050807">
    <property type="entry name" value="TransReg_Diox_bact_type"/>
</dbReference>
<dbReference type="SUPFAM" id="SSF47413">
    <property type="entry name" value="lambda repressor-like DNA-binding domains"/>
    <property type="match status" value="1"/>
</dbReference>
<dbReference type="PROSITE" id="PS50943">
    <property type="entry name" value="HTH_CROC1"/>
    <property type="match status" value="1"/>
</dbReference>
<accession>A0ABT1UTA5</accession>
<dbReference type="Pfam" id="PF07883">
    <property type="entry name" value="Cupin_2"/>
    <property type="match status" value="1"/>
</dbReference>
<dbReference type="SMART" id="SM00530">
    <property type="entry name" value="HTH_XRE"/>
    <property type="match status" value="1"/>
</dbReference>
<dbReference type="SUPFAM" id="SSF51182">
    <property type="entry name" value="RmlC-like cupins"/>
    <property type="match status" value="1"/>
</dbReference>
<dbReference type="EMBL" id="JANIAA010000002">
    <property type="protein sequence ID" value="MCQ8187844.1"/>
    <property type="molecule type" value="Genomic_DNA"/>
</dbReference>
<dbReference type="Gene3D" id="2.60.120.10">
    <property type="entry name" value="Jelly Rolls"/>
    <property type="match status" value="1"/>
</dbReference>
<sequence length="236" mass="25684">MPGVNEMNAKGLFFSMVKVFNMSQRIRQQGQVETVHDNNASMPDGRPDLDVMVTTVGLQIKALRKQAGLTLDELSRRSGISTGLISQVERGKGNPSFASLVQIAHGLDVPIGRLLHVAEQISPVVRADERRSLDFHGSDPGDGARYELLTPSLNGALEVLWVVTQPGHDTSATAFCHNGEEFGTVLSGVKDVYLDGVRHRLEAGDSITYSSSIPHWYVNPGDEPATSIWVITPPSW</sequence>
<protein>
    <submittedName>
        <fullName evidence="3">XRE family transcriptional regulator</fullName>
    </submittedName>
</protein>
<dbReference type="InterPro" id="IPR001387">
    <property type="entry name" value="Cro/C1-type_HTH"/>
</dbReference>
<dbReference type="CDD" id="cd02209">
    <property type="entry name" value="cupin_XRE_C"/>
    <property type="match status" value="1"/>
</dbReference>
<dbReference type="RefSeq" id="WP_256649015.1">
    <property type="nucleotide sequence ID" value="NZ_JANIAA010000002.1"/>
</dbReference>
<gene>
    <name evidence="3" type="ORF">NP777_06175</name>
</gene>
<comment type="caution">
    <text evidence="3">The sequence shown here is derived from an EMBL/GenBank/DDBJ whole genome shotgun (WGS) entry which is preliminary data.</text>
</comment>
<name>A0ABT1UTA5_9ACTN</name>
<keyword evidence="1" id="KW-0238">DNA-binding</keyword>
<dbReference type="Proteomes" id="UP001204746">
    <property type="component" value="Unassembled WGS sequence"/>
</dbReference>
<dbReference type="PANTHER" id="PTHR46797:SF2">
    <property type="entry name" value="TRANSCRIPTIONAL REGULATOR"/>
    <property type="match status" value="1"/>
</dbReference>
<dbReference type="InterPro" id="IPR014710">
    <property type="entry name" value="RmlC-like_jellyroll"/>
</dbReference>
<organism evidence="3 4">
    <name type="scientific">Streptomyces rugosispiralis</name>
    <dbReference type="NCBI Taxonomy" id="2967341"/>
    <lineage>
        <taxon>Bacteria</taxon>
        <taxon>Bacillati</taxon>
        <taxon>Actinomycetota</taxon>
        <taxon>Actinomycetes</taxon>
        <taxon>Kitasatosporales</taxon>
        <taxon>Streptomycetaceae</taxon>
        <taxon>Streptomyces</taxon>
    </lineage>
</organism>
<dbReference type="Gene3D" id="1.10.260.40">
    <property type="entry name" value="lambda repressor-like DNA-binding domains"/>
    <property type="match status" value="1"/>
</dbReference>
<evidence type="ECO:0000259" key="2">
    <source>
        <dbReference type="PROSITE" id="PS50943"/>
    </source>
</evidence>
<evidence type="ECO:0000313" key="4">
    <source>
        <dbReference type="Proteomes" id="UP001204746"/>
    </source>
</evidence>
<dbReference type="Pfam" id="PF01381">
    <property type="entry name" value="HTH_3"/>
    <property type="match status" value="1"/>
</dbReference>
<dbReference type="InterPro" id="IPR011051">
    <property type="entry name" value="RmlC_Cupin_sf"/>
</dbReference>
<dbReference type="PANTHER" id="PTHR46797">
    <property type="entry name" value="HTH-TYPE TRANSCRIPTIONAL REGULATOR"/>
    <property type="match status" value="1"/>
</dbReference>
<reference evidence="3 4" key="1">
    <citation type="submission" date="2022-07" db="EMBL/GenBank/DDBJ databases">
        <authorList>
            <person name="Phongsopitanun W."/>
            <person name="Tanasupawat S."/>
        </authorList>
    </citation>
    <scope>NUCLEOTIDE SEQUENCE [LARGE SCALE GENOMIC DNA]</scope>
    <source>
        <strain evidence="3 4">RCU-064</strain>
    </source>
</reference>
<keyword evidence="4" id="KW-1185">Reference proteome</keyword>